<protein>
    <submittedName>
        <fullName evidence="1">Uncharacterized protein</fullName>
    </submittedName>
</protein>
<accession>A0A9P6DUY0</accession>
<reference evidence="1" key="1">
    <citation type="journal article" date="2020" name="Nat. Commun.">
        <title>Large-scale genome sequencing of mycorrhizal fungi provides insights into the early evolution of symbiotic traits.</title>
        <authorList>
            <person name="Miyauchi S."/>
            <person name="Kiss E."/>
            <person name="Kuo A."/>
            <person name="Drula E."/>
            <person name="Kohler A."/>
            <person name="Sanchez-Garcia M."/>
            <person name="Morin E."/>
            <person name="Andreopoulos B."/>
            <person name="Barry K.W."/>
            <person name="Bonito G."/>
            <person name="Buee M."/>
            <person name="Carver A."/>
            <person name="Chen C."/>
            <person name="Cichocki N."/>
            <person name="Clum A."/>
            <person name="Culley D."/>
            <person name="Crous P.W."/>
            <person name="Fauchery L."/>
            <person name="Girlanda M."/>
            <person name="Hayes R.D."/>
            <person name="Keri Z."/>
            <person name="LaButti K."/>
            <person name="Lipzen A."/>
            <person name="Lombard V."/>
            <person name="Magnuson J."/>
            <person name="Maillard F."/>
            <person name="Murat C."/>
            <person name="Nolan M."/>
            <person name="Ohm R.A."/>
            <person name="Pangilinan J."/>
            <person name="Pereira M.F."/>
            <person name="Perotto S."/>
            <person name="Peter M."/>
            <person name="Pfister S."/>
            <person name="Riley R."/>
            <person name="Sitrit Y."/>
            <person name="Stielow J.B."/>
            <person name="Szollosi G."/>
            <person name="Zifcakova L."/>
            <person name="Stursova M."/>
            <person name="Spatafora J.W."/>
            <person name="Tedersoo L."/>
            <person name="Vaario L.M."/>
            <person name="Yamada A."/>
            <person name="Yan M."/>
            <person name="Wang P."/>
            <person name="Xu J."/>
            <person name="Bruns T."/>
            <person name="Baldrian P."/>
            <person name="Vilgalys R."/>
            <person name="Dunand C."/>
            <person name="Henrissat B."/>
            <person name="Grigoriev I.V."/>
            <person name="Hibbett D."/>
            <person name="Nagy L.G."/>
            <person name="Martin F.M."/>
        </authorList>
    </citation>
    <scope>NUCLEOTIDE SEQUENCE</scope>
    <source>
        <strain evidence="1">UP504</strain>
    </source>
</reference>
<gene>
    <name evidence="1" type="ORF">BS47DRAFT_1111314</name>
</gene>
<name>A0A9P6DUY0_9AGAM</name>
<dbReference type="Proteomes" id="UP000886523">
    <property type="component" value="Unassembled WGS sequence"/>
</dbReference>
<evidence type="ECO:0000313" key="2">
    <source>
        <dbReference type="Proteomes" id="UP000886523"/>
    </source>
</evidence>
<keyword evidence="2" id="KW-1185">Reference proteome</keyword>
<dbReference type="EMBL" id="MU128991">
    <property type="protein sequence ID" value="KAF9512108.1"/>
    <property type="molecule type" value="Genomic_DNA"/>
</dbReference>
<dbReference type="AlphaFoldDB" id="A0A9P6DUY0"/>
<comment type="caution">
    <text evidence="1">The sequence shown here is derived from an EMBL/GenBank/DDBJ whole genome shotgun (WGS) entry which is preliminary data.</text>
</comment>
<sequence>MQTLRRYWTWYLRTKVFEVCGYGRGSYLTYTVYIQSLDLRSPALGALREQPVVAGKISRYSSSSSSSAHPDECFLIIGVELVFLHTALHHAPDPYQLNASDQSISTVAAAHEAQAKGLDPSDFTQEEYGTLCFKEFACLGVLEFLQPLLSDRCEGYSIVRFVGGPSPG</sequence>
<evidence type="ECO:0000313" key="1">
    <source>
        <dbReference type="EMBL" id="KAF9512108.1"/>
    </source>
</evidence>
<proteinExistence type="predicted"/>
<organism evidence="1 2">
    <name type="scientific">Hydnum rufescens UP504</name>
    <dbReference type="NCBI Taxonomy" id="1448309"/>
    <lineage>
        <taxon>Eukaryota</taxon>
        <taxon>Fungi</taxon>
        <taxon>Dikarya</taxon>
        <taxon>Basidiomycota</taxon>
        <taxon>Agaricomycotina</taxon>
        <taxon>Agaricomycetes</taxon>
        <taxon>Cantharellales</taxon>
        <taxon>Hydnaceae</taxon>
        <taxon>Hydnum</taxon>
    </lineage>
</organism>